<feature type="signal peptide" evidence="2">
    <location>
        <begin position="1"/>
        <end position="20"/>
    </location>
</feature>
<dbReference type="Proteomes" id="UP000694865">
    <property type="component" value="Unplaced"/>
</dbReference>
<evidence type="ECO:0000256" key="1">
    <source>
        <dbReference type="SAM" id="MobiDB-lite"/>
    </source>
</evidence>
<evidence type="ECO:0000313" key="3">
    <source>
        <dbReference type="Proteomes" id="UP000694865"/>
    </source>
</evidence>
<evidence type="ECO:0000313" key="4">
    <source>
        <dbReference type="RefSeq" id="XP_006819407.1"/>
    </source>
</evidence>
<feature type="region of interest" description="Disordered" evidence="1">
    <location>
        <begin position="57"/>
        <end position="105"/>
    </location>
</feature>
<evidence type="ECO:0000256" key="2">
    <source>
        <dbReference type="SAM" id="SignalP"/>
    </source>
</evidence>
<accession>A0ABM0MHB6</accession>
<organism evidence="3 4">
    <name type="scientific">Saccoglossus kowalevskii</name>
    <name type="common">Acorn worm</name>
    <dbReference type="NCBI Taxonomy" id="10224"/>
    <lineage>
        <taxon>Eukaryota</taxon>
        <taxon>Metazoa</taxon>
        <taxon>Hemichordata</taxon>
        <taxon>Enteropneusta</taxon>
        <taxon>Harrimaniidae</taxon>
        <taxon>Saccoglossus</taxon>
    </lineage>
</organism>
<reference evidence="4" key="1">
    <citation type="submission" date="2025-08" db="UniProtKB">
        <authorList>
            <consortium name="RefSeq"/>
        </authorList>
    </citation>
    <scope>IDENTIFICATION</scope>
    <source>
        <tissue evidence="4">Testes</tissue>
    </source>
</reference>
<proteinExistence type="predicted"/>
<keyword evidence="3" id="KW-1185">Reference proteome</keyword>
<name>A0ABM0MHB6_SACKO</name>
<feature type="compositionally biased region" description="Basic and acidic residues" evidence="1">
    <location>
        <begin position="57"/>
        <end position="67"/>
    </location>
</feature>
<feature type="chain" id="PRO_5045475532" evidence="2">
    <location>
        <begin position="21"/>
        <end position="105"/>
    </location>
</feature>
<gene>
    <name evidence="4" type="primary">LOC102806529</name>
</gene>
<dbReference type="GeneID" id="102806529"/>
<dbReference type="RefSeq" id="XP_006819407.1">
    <property type="nucleotide sequence ID" value="XM_006819344.1"/>
</dbReference>
<sequence>MTNLLVLTALALIFVNELYAMPMTENSEPDKHIALREPGRKRSFDMLSEYIQEIKQHYTDDPGKRVADPPMKNKHPGKRVADPPKKNKRPGRRNSGPPSKDKFSV</sequence>
<protein>
    <submittedName>
        <fullName evidence="4">Uncharacterized protein LOC102806529</fullName>
    </submittedName>
</protein>
<keyword evidence="2" id="KW-0732">Signal</keyword>